<sequence>MRECGYKCGMHHVEICFESIAATFDVINTQKDESNESKRLKFVKDDQIVLLDMGGGTIDAACLKFLEDGMMEETHHRDGLEIGGVAVDQAFEALLSDIFGDTVIPKFQKELKKKVCKFLFLCNPQAWLQQKYTFWSAKHSLPVNEQWNVRLDMHFKDHLETECKSLTAVREKLQAHKINGKSKSGKKNFMCIRIIFLGLLGETFLVLSYETWLFLHEQVLRSICDLVSKLLDHERVKPKVLIVTGGFSNCPYIVPRLEKLFSERKDPLKVYRPHNAHESVVRGSVLWAINQKKLSFLRAFSTLGLSVDWTWNPWDPHDDHKVSSFESSTGFLRKRCFDTIIRRDDKYEDGKEYNDVYVLPRQQTSVEFGLYKSEHKDGIQYCDDKSKCQLLKKFIMFFEKPFSEQVDFQITFILKNDRVRLLYKHPETGNFDFAIVKFEDECVEDVVKIGKEFENEELKVES</sequence>
<evidence type="ECO:0000313" key="2">
    <source>
        <dbReference type="EMBL" id="ETN98745.1"/>
    </source>
</evidence>
<dbReference type="OrthoDB" id="2963168at2759"/>
<dbReference type="PANTHER" id="PTHR14187">
    <property type="entry name" value="ALPHA KINASE/ELONGATION FACTOR 2 KINASE"/>
    <property type="match status" value="1"/>
</dbReference>
<dbReference type="EMBL" id="ASPP01045889">
    <property type="protein sequence ID" value="ETN98745.1"/>
    <property type="molecule type" value="Genomic_DNA"/>
</dbReference>
<accession>X6LBI4</accession>
<name>X6LBI4_RETFI</name>
<dbReference type="SUPFAM" id="SSF53067">
    <property type="entry name" value="Actin-like ATPase domain"/>
    <property type="match status" value="1"/>
</dbReference>
<dbReference type="Proteomes" id="UP000023152">
    <property type="component" value="Unassembled WGS sequence"/>
</dbReference>
<keyword evidence="3" id="KW-1185">Reference proteome</keyword>
<dbReference type="InterPro" id="IPR043129">
    <property type="entry name" value="ATPase_NBD"/>
</dbReference>
<gene>
    <name evidence="2" type="ORF">RFI_38741</name>
</gene>
<feature type="transmembrane region" description="Helical" evidence="1">
    <location>
        <begin position="191"/>
        <end position="215"/>
    </location>
</feature>
<reference evidence="2 3" key="1">
    <citation type="journal article" date="2013" name="Curr. Biol.">
        <title>The Genome of the Foraminiferan Reticulomyxa filosa.</title>
        <authorList>
            <person name="Glockner G."/>
            <person name="Hulsmann N."/>
            <person name="Schleicher M."/>
            <person name="Noegel A.A."/>
            <person name="Eichinger L."/>
            <person name="Gallinger C."/>
            <person name="Pawlowski J."/>
            <person name="Sierra R."/>
            <person name="Euteneuer U."/>
            <person name="Pillet L."/>
            <person name="Moustafa A."/>
            <person name="Platzer M."/>
            <person name="Groth M."/>
            <person name="Szafranski K."/>
            <person name="Schliwa M."/>
        </authorList>
    </citation>
    <scope>NUCLEOTIDE SEQUENCE [LARGE SCALE GENOMIC DNA]</scope>
</reference>
<keyword evidence="1" id="KW-1133">Transmembrane helix</keyword>
<evidence type="ECO:0000256" key="1">
    <source>
        <dbReference type="SAM" id="Phobius"/>
    </source>
</evidence>
<protein>
    <submittedName>
        <fullName evidence="2">Uncharacterized protein</fullName>
    </submittedName>
</protein>
<dbReference type="AlphaFoldDB" id="X6LBI4"/>
<dbReference type="PANTHER" id="PTHR14187:SF5">
    <property type="entry name" value="HEAT SHOCK 70 KDA PROTEIN 12A"/>
    <property type="match status" value="1"/>
</dbReference>
<keyword evidence="1" id="KW-0472">Membrane</keyword>
<comment type="caution">
    <text evidence="2">The sequence shown here is derived from an EMBL/GenBank/DDBJ whole genome shotgun (WGS) entry which is preliminary data.</text>
</comment>
<keyword evidence="1" id="KW-0812">Transmembrane</keyword>
<proteinExistence type="predicted"/>
<organism evidence="2 3">
    <name type="scientific">Reticulomyxa filosa</name>
    <dbReference type="NCBI Taxonomy" id="46433"/>
    <lineage>
        <taxon>Eukaryota</taxon>
        <taxon>Sar</taxon>
        <taxon>Rhizaria</taxon>
        <taxon>Retaria</taxon>
        <taxon>Foraminifera</taxon>
        <taxon>Monothalamids</taxon>
        <taxon>Reticulomyxidae</taxon>
        <taxon>Reticulomyxa</taxon>
    </lineage>
</organism>
<evidence type="ECO:0000313" key="3">
    <source>
        <dbReference type="Proteomes" id="UP000023152"/>
    </source>
</evidence>